<evidence type="ECO:0000256" key="4">
    <source>
        <dbReference type="ARBA" id="ARBA00022692"/>
    </source>
</evidence>
<dbReference type="EMBL" id="LWDF02000182">
    <property type="protein sequence ID" value="KAE8254703.1"/>
    <property type="molecule type" value="Genomic_DNA"/>
</dbReference>
<dbReference type="Gene3D" id="1.20.1250.20">
    <property type="entry name" value="MFS general substrate transporter like domains"/>
    <property type="match status" value="1"/>
</dbReference>
<comment type="catalytic activity">
    <reaction evidence="7">
        <text>myo-inositol(out) + H(+)(out) = myo-inositol(in) + H(+)(in)</text>
        <dbReference type="Rhea" id="RHEA:60364"/>
        <dbReference type="ChEBI" id="CHEBI:15378"/>
        <dbReference type="ChEBI" id="CHEBI:17268"/>
    </reaction>
</comment>
<keyword evidence="4" id="KW-0812">Transmembrane</keyword>
<evidence type="ECO:0000256" key="7">
    <source>
        <dbReference type="ARBA" id="ARBA00049119"/>
    </source>
</evidence>
<dbReference type="Proteomes" id="UP000077521">
    <property type="component" value="Unassembled WGS sequence"/>
</dbReference>
<dbReference type="InterPro" id="IPR045263">
    <property type="entry name" value="GLUT"/>
</dbReference>
<comment type="caution">
    <text evidence="9">The sequence shown here is derived from an EMBL/GenBank/DDBJ whole genome shotgun (WGS) entry which is preliminary data.</text>
</comment>
<dbReference type="InterPro" id="IPR005828">
    <property type="entry name" value="MFS_sugar_transport-like"/>
</dbReference>
<dbReference type="PANTHER" id="PTHR23503">
    <property type="entry name" value="SOLUTE CARRIER FAMILY 2"/>
    <property type="match status" value="1"/>
</dbReference>
<evidence type="ECO:0000313" key="10">
    <source>
        <dbReference type="Proteomes" id="UP000077521"/>
    </source>
</evidence>
<evidence type="ECO:0000259" key="8">
    <source>
        <dbReference type="PROSITE" id="PS50850"/>
    </source>
</evidence>
<evidence type="ECO:0000256" key="6">
    <source>
        <dbReference type="ARBA" id="ARBA00023136"/>
    </source>
</evidence>
<dbReference type="PROSITE" id="PS50850">
    <property type="entry name" value="MFS"/>
    <property type="match status" value="1"/>
</dbReference>
<evidence type="ECO:0000256" key="1">
    <source>
        <dbReference type="ARBA" id="ARBA00004141"/>
    </source>
</evidence>
<keyword evidence="10" id="KW-1185">Reference proteome</keyword>
<keyword evidence="3" id="KW-0813">Transport</keyword>
<comment type="subcellular location">
    <subcellularLocation>
        <location evidence="1">Membrane</location>
        <topology evidence="1">Multi-pass membrane protein</topology>
    </subcellularLocation>
</comment>
<organism evidence="9 10">
    <name type="scientific">Tilletia indica</name>
    <dbReference type="NCBI Taxonomy" id="43049"/>
    <lineage>
        <taxon>Eukaryota</taxon>
        <taxon>Fungi</taxon>
        <taxon>Dikarya</taxon>
        <taxon>Basidiomycota</taxon>
        <taxon>Ustilaginomycotina</taxon>
        <taxon>Exobasidiomycetes</taxon>
        <taxon>Tilletiales</taxon>
        <taxon>Tilletiaceae</taxon>
        <taxon>Tilletia</taxon>
    </lineage>
</organism>
<evidence type="ECO:0000256" key="5">
    <source>
        <dbReference type="ARBA" id="ARBA00022989"/>
    </source>
</evidence>
<comment type="similarity">
    <text evidence="2">Belongs to the major facilitator superfamily. Sugar transporter (TC 2.A.1.1) family.</text>
</comment>
<gene>
    <name evidence="9" type="ORF">A4X13_0g3318</name>
</gene>
<reference evidence="9" key="1">
    <citation type="submission" date="2016-04" db="EMBL/GenBank/DDBJ databases">
        <authorList>
            <person name="Nguyen H.D."/>
            <person name="Samba Siva P."/>
            <person name="Cullis J."/>
            <person name="Levesque C.A."/>
            <person name="Hambleton S."/>
        </authorList>
    </citation>
    <scope>NUCLEOTIDE SEQUENCE</scope>
    <source>
        <strain evidence="9">DAOMC 236416</strain>
    </source>
</reference>
<sequence>MSDSEFGLITAFFTLGGFLGSLFISPLSSRLRWGRRSGILLSAVLNAVGGALLSVSASRRAMSAARLFQGLGAGIGVVVVPLYLNEISPPAIQGSIGVLNQLGIVFGIMVAQALGALPSVTGPSAKTTAWRMVPLISCASSLFQLFLGGILPICGVRVVVESPVWEEENGQGGPSAAHDARKRIWSQRALLDFEQARRDQGEAVTVVGAASLNEDVEHEQEGLLASPDNGAAEGASSTGRRRKTGRTPQLSFFEIWTDPDTRRGLGLVVFTQLAQQLSGINAVLYFSTGILKKLLPASAELVGLGITVINALMTFPPIYLIDERRFGRRKLLLVSATTMSVFAVLLGLSINSGWRLMSAVAIVGFVAAFSVGLGPVPFLILPELVPTKSVSAASSAGLSINWIANFVVGSLFLPVRSALANLDGGQGGSVFWIFAVVNATSAFVLSLKYRYEARSS</sequence>
<evidence type="ECO:0000313" key="9">
    <source>
        <dbReference type="EMBL" id="KAE8254703.1"/>
    </source>
</evidence>
<dbReference type="PRINTS" id="PR00171">
    <property type="entry name" value="SUGRTRNSPORT"/>
</dbReference>
<dbReference type="GO" id="GO:0015149">
    <property type="term" value="F:hexose transmembrane transporter activity"/>
    <property type="evidence" value="ECO:0007669"/>
    <property type="project" value="TreeGrafter"/>
</dbReference>
<dbReference type="Pfam" id="PF00083">
    <property type="entry name" value="Sugar_tr"/>
    <property type="match status" value="2"/>
</dbReference>
<evidence type="ECO:0000256" key="3">
    <source>
        <dbReference type="ARBA" id="ARBA00022448"/>
    </source>
</evidence>
<proteinExistence type="inferred from homology"/>
<name>A0A177T9W0_9BASI</name>
<accession>A0A177T9W0</accession>
<dbReference type="InterPro" id="IPR036259">
    <property type="entry name" value="MFS_trans_sf"/>
</dbReference>
<dbReference type="InterPro" id="IPR003663">
    <property type="entry name" value="Sugar/inositol_transpt"/>
</dbReference>
<feature type="domain" description="Major facilitator superfamily (MFS) profile" evidence="8">
    <location>
        <begin position="1"/>
        <end position="453"/>
    </location>
</feature>
<protein>
    <recommendedName>
        <fullName evidence="8">Major facilitator superfamily (MFS) profile domain-containing protein</fullName>
    </recommendedName>
</protein>
<keyword evidence="5" id="KW-1133">Transmembrane helix</keyword>
<dbReference type="InterPro" id="IPR020846">
    <property type="entry name" value="MFS_dom"/>
</dbReference>
<dbReference type="GO" id="GO:0016020">
    <property type="term" value="C:membrane"/>
    <property type="evidence" value="ECO:0007669"/>
    <property type="project" value="UniProtKB-SubCell"/>
</dbReference>
<keyword evidence="6" id="KW-0472">Membrane</keyword>
<evidence type="ECO:0000256" key="2">
    <source>
        <dbReference type="ARBA" id="ARBA00010992"/>
    </source>
</evidence>
<dbReference type="PANTHER" id="PTHR23503:SF8">
    <property type="entry name" value="FACILITATED GLUCOSE TRANSPORTER PROTEIN 1"/>
    <property type="match status" value="1"/>
</dbReference>
<dbReference type="SUPFAM" id="SSF103473">
    <property type="entry name" value="MFS general substrate transporter"/>
    <property type="match status" value="1"/>
</dbReference>
<dbReference type="AlphaFoldDB" id="A0A177T9W0"/>
<reference evidence="9" key="2">
    <citation type="journal article" date="2019" name="IMA Fungus">
        <title>Genome sequencing and comparison of five Tilletia species to identify candidate genes for the detection of regulated species infecting wheat.</title>
        <authorList>
            <person name="Nguyen H.D.T."/>
            <person name="Sultana T."/>
            <person name="Kesanakurti P."/>
            <person name="Hambleton S."/>
        </authorList>
    </citation>
    <scope>NUCLEOTIDE SEQUENCE</scope>
    <source>
        <strain evidence="9">DAOMC 236416</strain>
    </source>
</reference>